<dbReference type="PROSITE" id="PS50943">
    <property type="entry name" value="HTH_CROC1"/>
    <property type="match status" value="1"/>
</dbReference>
<organism evidence="2">
    <name type="scientific">Weissella thailandensis fsh4-2</name>
    <dbReference type="NCBI Taxonomy" id="1056112"/>
    <lineage>
        <taxon>Bacteria</taxon>
        <taxon>Bacillati</taxon>
        <taxon>Bacillota</taxon>
        <taxon>Bacilli</taxon>
        <taxon>Lactobacillales</taxon>
        <taxon>Lactobacillaceae</taxon>
        <taxon>Weissella</taxon>
    </lineage>
</organism>
<evidence type="ECO:0000259" key="1">
    <source>
        <dbReference type="PROSITE" id="PS50943"/>
    </source>
</evidence>
<dbReference type="InterPro" id="IPR010982">
    <property type="entry name" value="Lambda_DNA-bd_dom_sf"/>
</dbReference>
<gene>
    <name evidence="2" type="ORF">WT2_00188</name>
</gene>
<dbReference type="Gene3D" id="1.25.40.10">
    <property type="entry name" value="Tetratricopeptide repeat domain"/>
    <property type="match status" value="1"/>
</dbReference>
<dbReference type="SMART" id="SM00530">
    <property type="entry name" value="HTH_XRE"/>
    <property type="match status" value="1"/>
</dbReference>
<evidence type="ECO:0000313" key="2">
    <source>
        <dbReference type="EMBL" id="CCC56194.1"/>
    </source>
</evidence>
<dbReference type="InterPro" id="IPR001387">
    <property type="entry name" value="Cro/C1-type_HTH"/>
</dbReference>
<dbReference type="AlphaFoldDB" id="G0UEP0"/>
<accession>G0UEP0</accession>
<dbReference type="GO" id="GO:0003677">
    <property type="term" value="F:DNA binding"/>
    <property type="evidence" value="ECO:0007669"/>
    <property type="project" value="InterPro"/>
</dbReference>
<dbReference type="InterPro" id="IPR053163">
    <property type="entry name" value="HTH-type_regulator_Rgg"/>
</dbReference>
<reference evidence="2" key="1">
    <citation type="journal article" date="2011" name="J. Bacteriol.">
        <title>Genome Sequence of Weissella thailandensis fsh4-2.</title>
        <authorList>
            <person name="Benomar N."/>
            <person name="Abriouel H."/>
            <person name="Lee H."/>
            <person name="Cho G.S."/>
            <person name="Huch M."/>
            <person name="Pulido R.P."/>
            <person name="Holzapfel W.H."/>
            <person name="Galvez A."/>
            <person name="Franz C.M."/>
        </authorList>
    </citation>
    <scope>NUCLEOTIDE SEQUENCE</scope>
    <source>
        <strain evidence="2">Fsh4-2</strain>
    </source>
</reference>
<sequence length="299" mass="35021">MKKIGRTIKLIRKQKKLTQKEVYAGIISRNFVSKFENGVNSIEAEKLFAILKRLGMSLNEFQFIHENNEKYKFNTVLNEIDIAAENQNYDKLAEIHAQYKDSLSLDGQAVAATAYIKIYVHGHNPLTMSVGPAYPLQEHLKIDANWSFFELRSFVDGIFIFRKDSLGLKLCMNRAFDTYFKYQNFIDLKATAEQSMASIVLNYVQIQLTNFNYNSVDLERTIKKSDYKSMRNFSAKLTGEFTKLLCELYFGNNQERIIFECHNFLQMLKKLESPDYKVFQSIYNYHLPYSQSYRRNHSV</sequence>
<protein>
    <submittedName>
        <fullName evidence="2">Transcription regulator</fullName>
    </submittedName>
</protein>
<dbReference type="InterPro" id="IPR011990">
    <property type="entry name" value="TPR-like_helical_dom_sf"/>
</dbReference>
<dbReference type="Pfam" id="PF01381">
    <property type="entry name" value="HTH_3"/>
    <property type="match status" value="1"/>
</dbReference>
<dbReference type="SUPFAM" id="SSF47413">
    <property type="entry name" value="lambda repressor-like DNA-binding domains"/>
    <property type="match status" value="1"/>
</dbReference>
<dbReference type="PANTHER" id="PTHR37038">
    <property type="entry name" value="TRANSCRIPTIONAL REGULATOR-RELATED"/>
    <property type="match status" value="1"/>
</dbReference>
<reference evidence="2" key="2">
    <citation type="submission" date="2011-07" db="EMBL/GenBank/DDBJ databases">
        <authorList>
            <person name="Franz C."/>
        </authorList>
    </citation>
    <scope>NUCLEOTIDE SEQUENCE</scope>
    <source>
        <strain evidence="2">Fsh4-2</strain>
    </source>
</reference>
<proteinExistence type="predicted"/>
<name>G0UEP0_9LACO</name>
<feature type="domain" description="HTH cro/C1-type" evidence="1">
    <location>
        <begin position="8"/>
        <end position="61"/>
    </location>
</feature>
<dbReference type="CDD" id="cd00093">
    <property type="entry name" value="HTH_XRE"/>
    <property type="match status" value="1"/>
</dbReference>
<dbReference type="EMBL" id="HE575142">
    <property type="protein sequence ID" value="CCC56194.1"/>
    <property type="molecule type" value="Genomic_DNA"/>
</dbReference>